<dbReference type="AlphaFoldDB" id="A0A6L3VG73"/>
<keyword evidence="2" id="KW-1185">Reference proteome</keyword>
<dbReference type="SUPFAM" id="SSF53474">
    <property type="entry name" value="alpha/beta-Hydrolases"/>
    <property type="match status" value="1"/>
</dbReference>
<dbReference type="RefSeq" id="WP_151546514.1">
    <property type="nucleotide sequence ID" value="NZ_WBMR01000287.1"/>
</dbReference>
<reference evidence="1 2" key="1">
    <citation type="submission" date="2019-09" db="EMBL/GenBank/DDBJ databases">
        <title>Actinomadura physcomitrii sp. nov., a novel actinomycete isolated from moss [Physcomitrium sphaericum (Ludw) Fuernr].</title>
        <authorList>
            <person name="Liu C."/>
            <person name="Zhuang X."/>
        </authorList>
    </citation>
    <scope>NUCLEOTIDE SEQUENCE [LARGE SCALE GENOMIC DNA]</scope>
    <source>
        <strain evidence="1 2">CYP1-1B</strain>
    </source>
</reference>
<dbReference type="EMBL" id="WBMR01000287">
    <property type="protein sequence ID" value="KAB2361804.1"/>
    <property type="molecule type" value="Genomic_DNA"/>
</dbReference>
<organism evidence="1 2">
    <name type="scientific">Actinomadura montaniterrae</name>
    <dbReference type="NCBI Taxonomy" id="1803903"/>
    <lineage>
        <taxon>Bacteria</taxon>
        <taxon>Bacillati</taxon>
        <taxon>Actinomycetota</taxon>
        <taxon>Actinomycetes</taxon>
        <taxon>Streptosporangiales</taxon>
        <taxon>Thermomonosporaceae</taxon>
        <taxon>Actinomadura</taxon>
    </lineage>
</organism>
<dbReference type="OrthoDB" id="3400345at2"/>
<dbReference type="Gene3D" id="3.40.50.1820">
    <property type="entry name" value="alpha/beta hydrolase"/>
    <property type="match status" value="1"/>
</dbReference>
<name>A0A6L3VG73_9ACTN</name>
<sequence>MKPGADLTLRGQVRVVAAFLDALGLEDVTLVRSDWGGALFLTAHGLDQRISRLVILPCEAFGNFPPACPAGS</sequence>
<evidence type="ECO:0000313" key="2">
    <source>
        <dbReference type="Proteomes" id="UP000483004"/>
    </source>
</evidence>
<comment type="caution">
    <text evidence="1">The sequence shown here is derived from an EMBL/GenBank/DDBJ whole genome shotgun (WGS) entry which is preliminary data.</text>
</comment>
<dbReference type="Proteomes" id="UP000483004">
    <property type="component" value="Unassembled WGS sequence"/>
</dbReference>
<gene>
    <name evidence="1" type="ORF">F9B16_45590</name>
</gene>
<evidence type="ECO:0000313" key="1">
    <source>
        <dbReference type="EMBL" id="KAB2361804.1"/>
    </source>
</evidence>
<protein>
    <submittedName>
        <fullName evidence="1">Uncharacterized protein</fullName>
    </submittedName>
</protein>
<accession>A0A6L3VG73</accession>
<dbReference type="InterPro" id="IPR029058">
    <property type="entry name" value="AB_hydrolase_fold"/>
</dbReference>
<proteinExistence type="predicted"/>